<dbReference type="InterPro" id="IPR039420">
    <property type="entry name" value="WalR-like"/>
</dbReference>
<protein>
    <submittedName>
        <fullName evidence="12">Two-component system KDP operon response regulator KdpE</fullName>
    </submittedName>
</protein>
<dbReference type="InterPro" id="IPR036388">
    <property type="entry name" value="WH-like_DNA-bd_sf"/>
</dbReference>
<gene>
    <name evidence="12" type="ORF">BCL74_1765</name>
</gene>
<dbReference type="Pfam" id="PF00072">
    <property type="entry name" value="Response_reg"/>
    <property type="match status" value="1"/>
</dbReference>
<dbReference type="GO" id="GO:0032993">
    <property type="term" value="C:protein-DNA complex"/>
    <property type="evidence" value="ECO:0007669"/>
    <property type="project" value="TreeGrafter"/>
</dbReference>
<keyword evidence="4" id="KW-0902">Two-component regulatory system</keyword>
<dbReference type="GO" id="GO:0000156">
    <property type="term" value="F:phosphorelay response regulator activity"/>
    <property type="evidence" value="ECO:0007669"/>
    <property type="project" value="TreeGrafter"/>
</dbReference>
<reference evidence="12 13" key="1">
    <citation type="submission" date="2018-10" db="EMBL/GenBank/DDBJ databases">
        <title>Comparative analysis of microorganisms from saline springs in Andes Mountain Range, Colombia.</title>
        <authorList>
            <person name="Rubin E."/>
        </authorList>
    </citation>
    <scope>NUCLEOTIDE SEQUENCE [LARGE SCALE GENOMIC DNA]</scope>
    <source>
        <strain evidence="12 13">USBA 36</strain>
    </source>
</reference>
<dbReference type="AlphaFoldDB" id="A0A420WFT5"/>
<dbReference type="SMART" id="SM00862">
    <property type="entry name" value="Trans_reg_C"/>
    <property type="match status" value="1"/>
</dbReference>
<keyword evidence="7" id="KW-0804">Transcription</keyword>
<dbReference type="FunFam" id="3.40.50.2300:FF:000021">
    <property type="entry name" value="Two-component system response regulator KdpE"/>
    <property type="match status" value="1"/>
</dbReference>
<name>A0A420WFT5_9PROT</name>
<evidence type="ECO:0000256" key="3">
    <source>
        <dbReference type="ARBA" id="ARBA00022553"/>
    </source>
</evidence>
<keyword evidence="2" id="KW-0963">Cytoplasm</keyword>
<keyword evidence="3 8" id="KW-0597">Phosphoprotein</keyword>
<evidence type="ECO:0000259" key="10">
    <source>
        <dbReference type="PROSITE" id="PS50110"/>
    </source>
</evidence>
<dbReference type="InterPro" id="IPR001789">
    <property type="entry name" value="Sig_transdc_resp-reg_receiver"/>
</dbReference>
<evidence type="ECO:0000256" key="7">
    <source>
        <dbReference type="ARBA" id="ARBA00023163"/>
    </source>
</evidence>
<dbReference type="Proteomes" id="UP000277424">
    <property type="component" value="Unassembled WGS sequence"/>
</dbReference>
<organism evidence="12 13">
    <name type="scientific">Oceanibaculum indicum</name>
    <dbReference type="NCBI Taxonomy" id="526216"/>
    <lineage>
        <taxon>Bacteria</taxon>
        <taxon>Pseudomonadati</taxon>
        <taxon>Pseudomonadota</taxon>
        <taxon>Alphaproteobacteria</taxon>
        <taxon>Rhodospirillales</taxon>
        <taxon>Oceanibaculaceae</taxon>
        <taxon>Oceanibaculum</taxon>
    </lineage>
</organism>
<evidence type="ECO:0000256" key="2">
    <source>
        <dbReference type="ARBA" id="ARBA00022490"/>
    </source>
</evidence>
<dbReference type="Gene3D" id="3.40.50.2300">
    <property type="match status" value="1"/>
</dbReference>
<evidence type="ECO:0000256" key="9">
    <source>
        <dbReference type="PROSITE-ProRule" id="PRU01091"/>
    </source>
</evidence>
<dbReference type="CDD" id="cd00383">
    <property type="entry name" value="trans_reg_C"/>
    <property type="match status" value="1"/>
</dbReference>
<dbReference type="OrthoDB" id="9802426at2"/>
<sequence length="231" mass="25471">MSGIARILVIDDEPQIRKFLRISLEANGFEVIEAETGKQGIDLCATRTPDLVVLDLGLPDIDGQEVVGRIRDWSPVPIIVLSVRAAEAEKVAALDSGANDYITKPFGIAEFMARLRAALRSRPAEDGAVQAVHRIGDLEVDLAAHQVTRAGQVVKLSRKEFELLRLLVIHAGRVLTHDHLLREVWGPAHLSDTQYLRVYIGHLRQKLGDDATDPRLIVNEIGVGYRLVTGE</sequence>
<dbReference type="Gene3D" id="6.10.250.690">
    <property type="match status" value="1"/>
</dbReference>
<dbReference type="PROSITE" id="PS50110">
    <property type="entry name" value="RESPONSE_REGULATORY"/>
    <property type="match status" value="1"/>
</dbReference>
<dbReference type="InterPro" id="IPR011006">
    <property type="entry name" value="CheY-like_superfamily"/>
</dbReference>
<evidence type="ECO:0000313" key="13">
    <source>
        <dbReference type="Proteomes" id="UP000277424"/>
    </source>
</evidence>
<evidence type="ECO:0000256" key="8">
    <source>
        <dbReference type="PROSITE-ProRule" id="PRU00169"/>
    </source>
</evidence>
<evidence type="ECO:0000256" key="1">
    <source>
        <dbReference type="ARBA" id="ARBA00004496"/>
    </source>
</evidence>
<evidence type="ECO:0000256" key="5">
    <source>
        <dbReference type="ARBA" id="ARBA00023015"/>
    </source>
</evidence>
<evidence type="ECO:0000259" key="11">
    <source>
        <dbReference type="PROSITE" id="PS51755"/>
    </source>
</evidence>
<dbReference type="GO" id="GO:0005829">
    <property type="term" value="C:cytosol"/>
    <property type="evidence" value="ECO:0007669"/>
    <property type="project" value="TreeGrafter"/>
</dbReference>
<evidence type="ECO:0000256" key="4">
    <source>
        <dbReference type="ARBA" id="ARBA00023012"/>
    </source>
</evidence>
<feature type="DNA-binding region" description="OmpR/PhoB-type" evidence="9">
    <location>
        <begin position="130"/>
        <end position="229"/>
    </location>
</feature>
<dbReference type="GO" id="GO:0045893">
    <property type="term" value="P:positive regulation of DNA-templated transcription"/>
    <property type="evidence" value="ECO:0007669"/>
    <property type="project" value="UniProtKB-ARBA"/>
</dbReference>
<dbReference type="Gene3D" id="1.10.10.10">
    <property type="entry name" value="Winged helix-like DNA-binding domain superfamily/Winged helix DNA-binding domain"/>
    <property type="match status" value="1"/>
</dbReference>
<dbReference type="InterPro" id="IPR001867">
    <property type="entry name" value="OmpR/PhoB-type_DNA-bd"/>
</dbReference>
<dbReference type="GO" id="GO:0000987">
    <property type="term" value="F:cis-regulatory region sequence-specific DNA binding"/>
    <property type="evidence" value="ECO:0007669"/>
    <property type="project" value="UniProtKB-ARBA"/>
</dbReference>
<feature type="domain" description="Response regulatory" evidence="10">
    <location>
        <begin position="6"/>
        <end position="119"/>
    </location>
</feature>
<dbReference type="Pfam" id="PF00486">
    <property type="entry name" value="Trans_reg_C"/>
    <property type="match status" value="1"/>
</dbReference>
<dbReference type="PROSITE" id="PS51755">
    <property type="entry name" value="OMPR_PHOB"/>
    <property type="match status" value="1"/>
</dbReference>
<dbReference type="EMBL" id="RBIG01000002">
    <property type="protein sequence ID" value="RKQ69832.1"/>
    <property type="molecule type" value="Genomic_DNA"/>
</dbReference>
<dbReference type="SUPFAM" id="SSF52172">
    <property type="entry name" value="CheY-like"/>
    <property type="match status" value="1"/>
</dbReference>
<dbReference type="RefSeq" id="WP_121219252.1">
    <property type="nucleotide sequence ID" value="NZ_RBIG01000002.1"/>
</dbReference>
<dbReference type="GO" id="GO:0042802">
    <property type="term" value="F:identical protein binding"/>
    <property type="evidence" value="ECO:0007669"/>
    <property type="project" value="UniProtKB-ARBA"/>
</dbReference>
<evidence type="ECO:0000256" key="6">
    <source>
        <dbReference type="ARBA" id="ARBA00023125"/>
    </source>
</evidence>
<feature type="modified residue" description="4-aspartylphosphate" evidence="8">
    <location>
        <position position="55"/>
    </location>
</feature>
<dbReference type="SMART" id="SM00448">
    <property type="entry name" value="REC"/>
    <property type="match status" value="1"/>
</dbReference>
<feature type="domain" description="OmpR/PhoB-type" evidence="11">
    <location>
        <begin position="130"/>
        <end position="229"/>
    </location>
</feature>
<keyword evidence="6 9" id="KW-0238">DNA-binding</keyword>
<keyword evidence="5" id="KW-0805">Transcription regulation</keyword>
<evidence type="ECO:0000313" key="12">
    <source>
        <dbReference type="EMBL" id="RKQ69832.1"/>
    </source>
</evidence>
<comment type="subcellular location">
    <subcellularLocation>
        <location evidence="1">Cytoplasm</location>
    </subcellularLocation>
</comment>
<dbReference type="PANTHER" id="PTHR48111:SF50">
    <property type="entry name" value="KDP OPERON TRANSCRIPTIONAL REGULATORY PROTEIN KDPE"/>
    <property type="match status" value="1"/>
</dbReference>
<accession>A0A420WFT5</accession>
<comment type="caution">
    <text evidence="12">The sequence shown here is derived from an EMBL/GenBank/DDBJ whole genome shotgun (WGS) entry which is preliminary data.</text>
</comment>
<proteinExistence type="predicted"/>
<dbReference type="PANTHER" id="PTHR48111">
    <property type="entry name" value="REGULATOR OF RPOS"/>
    <property type="match status" value="1"/>
</dbReference>
<dbReference type="CDD" id="cd17620">
    <property type="entry name" value="REC_OmpR_KdpE-like"/>
    <property type="match status" value="1"/>
</dbReference>